<sequence length="326" mass="37564">MDPETSNYEGPNEEEYLGLAEKQNEMVAILQDQVEICRAELRGFNRHFLEKVNECEELKNAVAESQKLLEESRAEILVLKKENEVFEEQLQASKAQNDERKDSSLSSVTKLREKVRELEFELERERRTSASLRLDLEANQVNNDELKNELDQSLRSKKATESMLQAKLELTTKQCAEWRAKFEVLTSRQDEIVMSLESRLEVAAQRDSHLEEHAKELTEENSAIRREKAVLASRISALLEENAKLRSKAIQSASSKTGGHPRESQLESQLQKLAADQSHLIAALREEARLLTDRLAEETVDSRQKIKTLKRERKELESRLENLLRV</sequence>
<dbReference type="OrthoDB" id="5858693at2759"/>
<reference evidence="3" key="1">
    <citation type="submission" date="2020-10" db="EMBL/GenBank/DDBJ databases">
        <authorList>
            <person name="Kikuchi T."/>
        </authorList>
    </citation>
    <scope>NUCLEOTIDE SEQUENCE</scope>
    <source>
        <strain evidence="3">NKZ352</strain>
    </source>
</reference>
<feature type="coiled-coil region" evidence="1">
    <location>
        <begin position="200"/>
        <end position="234"/>
    </location>
</feature>
<keyword evidence="4" id="KW-1185">Reference proteome</keyword>
<feature type="coiled-coil region" evidence="1">
    <location>
        <begin position="281"/>
        <end position="326"/>
    </location>
</feature>
<feature type="region of interest" description="Disordered" evidence="2">
    <location>
        <begin position="250"/>
        <end position="270"/>
    </location>
</feature>
<evidence type="ECO:0000313" key="3">
    <source>
        <dbReference type="EMBL" id="CAD6195902.1"/>
    </source>
</evidence>
<dbReference type="AlphaFoldDB" id="A0A8S1HNQ3"/>
<keyword evidence="1" id="KW-0175">Coiled coil</keyword>
<evidence type="ECO:0000256" key="2">
    <source>
        <dbReference type="SAM" id="MobiDB-lite"/>
    </source>
</evidence>
<proteinExistence type="predicted"/>
<dbReference type="Proteomes" id="UP000835052">
    <property type="component" value="Unassembled WGS sequence"/>
</dbReference>
<name>A0A8S1HNQ3_9PELO</name>
<feature type="coiled-coil region" evidence="1">
    <location>
        <begin position="20"/>
        <end position="163"/>
    </location>
</feature>
<dbReference type="EMBL" id="CAJGYM010000062">
    <property type="protein sequence ID" value="CAD6195902.1"/>
    <property type="molecule type" value="Genomic_DNA"/>
</dbReference>
<evidence type="ECO:0000256" key="1">
    <source>
        <dbReference type="SAM" id="Coils"/>
    </source>
</evidence>
<evidence type="ECO:0000313" key="4">
    <source>
        <dbReference type="Proteomes" id="UP000835052"/>
    </source>
</evidence>
<comment type="caution">
    <text evidence="3">The sequence shown here is derived from an EMBL/GenBank/DDBJ whole genome shotgun (WGS) entry which is preliminary data.</text>
</comment>
<organism evidence="3 4">
    <name type="scientific">Caenorhabditis auriculariae</name>
    <dbReference type="NCBI Taxonomy" id="2777116"/>
    <lineage>
        <taxon>Eukaryota</taxon>
        <taxon>Metazoa</taxon>
        <taxon>Ecdysozoa</taxon>
        <taxon>Nematoda</taxon>
        <taxon>Chromadorea</taxon>
        <taxon>Rhabditida</taxon>
        <taxon>Rhabditina</taxon>
        <taxon>Rhabditomorpha</taxon>
        <taxon>Rhabditoidea</taxon>
        <taxon>Rhabditidae</taxon>
        <taxon>Peloderinae</taxon>
        <taxon>Caenorhabditis</taxon>
    </lineage>
</organism>
<gene>
    <name evidence="3" type="ORF">CAUJ_LOCUS11820</name>
</gene>
<accession>A0A8S1HNQ3</accession>
<protein>
    <submittedName>
        <fullName evidence="3">Uncharacterized protein</fullName>
    </submittedName>
</protein>